<dbReference type="CDD" id="cd20339">
    <property type="entry name" value="BRcat_RBR_RNF216"/>
    <property type="match status" value="1"/>
</dbReference>
<feature type="region of interest" description="Disordered" evidence="8">
    <location>
        <begin position="632"/>
        <end position="654"/>
    </location>
</feature>
<evidence type="ECO:0000256" key="2">
    <source>
        <dbReference type="ARBA" id="ARBA00022679"/>
    </source>
</evidence>
<dbReference type="PROSITE" id="PS51873">
    <property type="entry name" value="TRIAD"/>
    <property type="match status" value="1"/>
</dbReference>
<dbReference type="Pfam" id="PF26200">
    <property type="entry name" value="Rcat_RNF216"/>
    <property type="match status" value="1"/>
</dbReference>
<name>A0AAE8MTQ7_9PEZI</name>
<dbReference type="InterPro" id="IPR044066">
    <property type="entry name" value="TRIAD_supradom"/>
</dbReference>
<dbReference type="PANTHER" id="PTHR22770">
    <property type="entry name" value="UBIQUITIN CONJUGATING ENZYME 7 INTERACTING PROTEIN-RELATED"/>
    <property type="match status" value="1"/>
</dbReference>
<dbReference type="InterPro" id="IPR047544">
    <property type="entry name" value="RING-HC_RBR_RNF216"/>
</dbReference>
<dbReference type="InterPro" id="IPR047545">
    <property type="entry name" value="BRcat_RBR_RNF216"/>
</dbReference>
<comment type="caution">
    <text evidence="10">The sequence shown here is derived from an EMBL/GenBank/DDBJ whole genome shotgun (WGS) entry which is preliminary data.</text>
</comment>
<dbReference type="Proteomes" id="UP001187682">
    <property type="component" value="Unassembled WGS sequence"/>
</dbReference>
<evidence type="ECO:0000256" key="4">
    <source>
        <dbReference type="ARBA" id="ARBA00022737"/>
    </source>
</evidence>
<feature type="region of interest" description="Disordered" evidence="8">
    <location>
        <begin position="811"/>
        <end position="837"/>
    </location>
</feature>
<dbReference type="InterPro" id="IPR047546">
    <property type="entry name" value="Rcat_RBR_RNF216"/>
</dbReference>
<feature type="compositionally biased region" description="Polar residues" evidence="8">
    <location>
        <begin position="639"/>
        <end position="650"/>
    </location>
</feature>
<evidence type="ECO:0000313" key="10">
    <source>
        <dbReference type="EMBL" id="SPN99881.1"/>
    </source>
</evidence>
<dbReference type="PANTHER" id="PTHR22770:SF47">
    <property type="entry name" value="E3 UBIQUITIN-PROTEIN LIGASE RNF216"/>
    <property type="match status" value="1"/>
</dbReference>
<evidence type="ECO:0000256" key="8">
    <source>
        <dbReference type="SAM" id="MobiDB-lite"/>
    </source>
</evidence>
<evidence type="ECO:0000256" key="6">
    <source>
        <dbReference type="ARBA" id="ARBA00022786"/>
    </source>
</evidence>
<feature type="compositionally biased region" description="Polar residues" evidence="8">
    <location>
        <begin position="895"/>
        <end position="905"/>
    </location>
</feature>
<reference evidence="10" key="1">
    <citation type="submission" date="2018-03" db="EMBL/GenBank/DDBJ databases">
        <authorList>
            <person name="Guldener U."/>
        </authorList>
    </citation>
    <scope>NUCLEOTIDE SEQUENCE</scope>
</reference>
<keyword evidence="6" id="KW-0833">Ubl conjugation pathway</keyword>
<feature type="compositionally biased region" description="Basic and acidic residues" evidence="8">
    <location>
        <begin position="965"/>
        <end position="987"/>
    </location>
</feature>
<proteinExistence type="predicted"/>
<protein>
    <recommendedName>
        <fullName evidence="9">RING-type domain-containing protein</fullName>
    </recommendedName>
</protein>
<evidence type="ECO:0000256" key="5">
    <source>
        <dbReference type="ARBA" id="ARBA00022771"/>
    </source>
</evidence>
<evidence type="ECO:0000256" key="1">
    <source>
        <dbReference type="ARBA" id="ARBA00004906"/>
    </source>
</evidence>
<keyword evidence="4" id="KW-0677">Repeat</keyword>
<accession>A0AAE8MTQ7</accession>
<evidence type="ECO:0000256" key="7">
    <source>
        <dbReference type="ARBA" id="ARBA00022833"/>
    </source>
</evidence>
<sequence>MELHSEPVAATGDLLPTTDSFSFVAKPPQELLRQITDLFPDICPAHLDKLSREKSHVPESIVEAILQEIENGVSYPKRSALGKRKRSSDPILDILSKPDDEFNESDVTRLNEHFLSPSWKEHVSKIKGYRNSCVNILASEVFRSAPRYVVKKCFAAAQKPPLFQVYKQVAEDGYMDATAPVAGPMGYSYQTRQAGQTENLMSESTTDDGTGSIRKELHAARRISAFRGRKAYEDRRELTNQELAKATGTMRDCGCCFSDFPMNRMISCNADSEHLFCYPCARKNAEVQLGLSKYELKCLSMDDCSGHFYASARGLFLDKKTISALDRLEQDAALQAANIENLATCPFCPYAAECPPAEEDREFRCENADCKVVSCRLCRRETHIPKTCEEAAMDNKVSARHQIEEAMSAAMIRKCNKCSTPFVKMSGCNKMTCTKPGCGNQQCYICGESCDYQHFTKKGCPLHDSNESVEARHRRETEAAQEAARKRVMEDDPEISEEELRIHLPEDLTNTSTKADTGARAEIQRHIMRLRQAHMTMPSPHQYVPMPPVGPFQWQLPRQLIHPGQHGAQPQEPRQAVQYLHQLAAPEIQGQALGEYGQARPPVYVFGQDMPIHQEALPDHARGVINPHSQHHYAANGRTAPSATAAQVPSQRKAPKINWDKLPSKYSAQLRQRIELVLQPYVKEIEQQVSNHIRGAWVHLPQRNVGKLIREEMHLRIPSLVNSELEDIDDKVRRTPWEKLYDVKGGMFPGQGLQGEVPPQIRHHGDIPEPETIDEYVALHEIIRSWDRRAPAHHEHLAHQTHAAVMGRLGQRQPSPRVAPYHHYGHPDRGPSRGQPSLAGRIQAYITKRHARMNGGEKGGDGQQAPVRNDGAAGGISNQTQATPAAGRVKGANDASRQGGSQSGTPIRLLGKLTENRAASSPIKQCGGNRGVGSREAPILLDDEDSEEGSEASDVDSQDGPQLRNRPDLGVRVAGHEPPRKRRRDLD</sequence>
<organism evidence="10 11">
    <name type="scientific">Cephalotrichum gorgonifer</name>
    <dbReference type="NCBI Taxonomy" id="2041049"/>
    <lineage>
        <taxon>Eukaryota</taxon>
        <taxon>Fungi</taxon>
        <taxon>Dikarya</taxon>
        <taxon>Ascomycota</taxon>
        <taxon>Pezizomycotina</taxon>
        <taxon>Sordariomycetes</taxon>
        <taxon>Hypocreomycetidae</taxon>
        <taxon>Microascales</taxon>
        <taxon>Microascaceae</taxon>
        <taxon>Cephalotrichum</taxon>
    </lineage>
</organism>
<dbReference type="Gene3D" id="1.20.120.1750">
    <property type="match status" value="1"/>
</dbReference>
<feature type="compositionally biased region" description="Acidic residues" evidence="8">
    <location>
        <begin position="941"/>
        <end position="957"/>
    </location>
</feature>
<keyword evidence="3" id="KW-0479">Metal-binding</keyword>
<dbReference type="InterPro" id="IPR051628">
    <property type="entry name" value="LUBAC_E3_Ligases"/>
</dbReference>
<keyword evidence="2" id="KW-0808">Transferase</keyword>
<dbReference type="CDD" id="cd16630">
    <property type="entry name" value="RING-HC_RBR_RNF216"/>
    <property type="match status" value="1"/>
</dbReference>
<keyword evidence="7" id="KW-0862">Zinc</keyword>
<keyword evidence="5" id="KW-0863">Zinc-finger</keyword>
<keyword evidence="11" id="KW-1185">Reference proteome</keyword>
<dbReference type="SUPFAM" id="SSF57850">
    <property type="entry name" value="RING/U-box"/>
    <property type="match status" value="1"/>
</dbReference>
<gene>
    <name evidence="10" type="ORF">DNG_02733</name>
</gene>
<feature type="region of interest" description="Disordered" evidence="8">
    <location>
        <begin position="852"/>
        <end position="987"/>
    </location>
</feature>
<evidence type="ECO:0000259" key="9">
    <source>
        <dbReference type="PROSITE" id="PS51873"/>
    </source>
</evidence>
<evidence type="ECO:0000313" key="11">
    <source>
        <dbReference type="Proteomes" id="UP001187682"/>
    </source>
</evidence>
<dbReference type="EMBL" id="ONZQ02000003">
    <property type="protein sequence ID" value="SPN99881.1"/>
    <property type="molecule type" value="Genomic_DNA"/>
</dbReference>
<dbReference type="AlphaFoldDB" id="A0AAE8MTQ7"/>
<dbReference type="GO" id="GO:0016740">
    <property type="term" value="F:transferase activity"/>
    <property type="evidence" value="ECO:0007669"/>
    <property type="project" value="UniProtKB-KW"/>
</dbReference>
<feature type="domain" description="RING-type" evidence="9">
    <location>
        <begin position="249"/>
        <end position="466"/>
    </location>
</feature>
<dbReference type="CDD" id="cd20353">
    <property type="entry name" value="Rcat_RBR_RNF216"/>
    <property type="match status" value="1"/>
</dbReference>
<comment type="pathway">
    <text evidence="1">Protein modification; protein ubiquitination.</text>
</comment>
<dbReference type="GO" id="GO:0008270">
    <property type="term" value="F:zinc ion binding"/>
    <property type="evidence" value="ECO:0007669"/>
    <property type="project" value="UniProtKB-KW"/>
</dbReference>
<evidence type="ECO:0000256" key="3">
    <source>
        <dbReference type="ARBA" id="ARBA00022723"/>
    </source>
</evidence>